<evidence type="ECO:0000313" key="5">
    <source>
        <dbReference type="EMBL" id="HGY54630.1"/>
    </source>
</evidence>
<feature type="domain" description="Bacillithiol biosynthesis BshC C-terminal coiled-coil" evidence="4">
    <location>
        <begin position="373"/>
        <end position="531"/>
    </location>
</feature>
<name>A0A7V4TYG1_CALAY</name>
<gene>
    <name evidence="2 5" type="primary">bshC</name>
    <name evidence="5" type="ORF">ENK44_02910</name>
</gene>
<sequence>MKKKSIFDDYVGQHPAAASFFNLPLKPDWLSAARNIAGEQRHRDFVQLLYEQNKHTEDPAVHRVLKSLNEKPPLFVVTGQQTGLFVSPMYTIYKTLSAIHLARSLQRRLPDYNVCPLFWIEGEDHDYKEVASLWVWTKEGRLQSFFLAEQEKEKGFSMGRRRLPASVNVLLDELKAALPLTDFSRELFSVLQSCYQPQRNWAEAFACLIRHIFYGTGLLLFLPGDPQIKSASVPFFEQLIQDNEAVLAAFSAQAENIDAGGYALQVHLRKSLAYIYLSDGGGARQHIYRDNEAGFIRADRKKRWKQNELVDYARLHPEWFSSTVLTRPLWQSWMLPVISYVAGPAEIAYWAMLKKAFERLNLYMPHLQPRASFTLVEPAIQRLLEKLNIDPAAVTPDAQNFVREQLKQTDQTGLTESFRSLRTKMRTEQEHLSPILKEVDPTLAPAAQKTFFQIEKSLNALEAKALKRLEEKERQKTTQLQRIREHFYPQGKKQERIIAPLYFLNKYGLDWVKEIGKKIDPDDFSHRIFYLS</sequence>
<evidence type="ECO:0000256" key="2">
    <source>
        <dbReference type="HAMAP-Rule" id="MF_01867"/>
    </source>
</evidence>
<feature type="coiled-coil region" evidence="2">
    <location>
        <begin position="455"/>
        <end position="486"/>
    </location>
</feature>
<comment type="caution">
    <text evidence="5">The sequence shown here is derived from an EMBL/GenBank/DDBJ whole genome shotgun (WGS) entry which is preliminary data.</text>
</comment>
<dbReference type="GO" id="GO:0016874">
    <property type="term" value="F:ligase activity"/>
    <property type="evidence" value="ECO:0007669"/>
    <property type="project" value="UniProtKB-UniRule"/>
</dbReference>
<dbReference type="InterPro" id="IPR055398">
    <property type="entry name" value="Rossmann-like_BshC"/>
</dbReference>
<accession>A0A7V4TYG1</accession>
<dbReference type="SUPFAM" id="SSF47162">
    <property type="entry name" value="Apolipoprotein"/>
    <property type="match status" value="1"/>
</dbReference>
<comment type="similarity">
    <text evidence="2">Belongs to the BshC family.</text>
</comment>
<dbReference type="InterPro" id="IPR011199">
    <property type="entry name" value="Bacillithiol_biosynth_BshC"/>
</dbReference>
<dbReference type="Pfam" id="PF24850">
    <property type="entry name" value="CC_BshC"/>
    <property type="match status" value="1"/>
</dbReference>
<evidence type="ECO:0000259" key="4">
    <source>
        <dbReference type="Pfam" id="PF24850"/>
    </source>
</evidence>
<evidence type="ECO:0000259" key="3">
    <source>
        <dbReference type="Pfam" id="PF10079"/>
    </source>
</evidence>
<reference evidence="5" key="1">
    <citation type="journal article" date="2020" name="mSystems">
        <title>Genome- and Community-Level Interaction Insights into Carbon Utilization and Element Cycling Functions of Hydrothermarchaeota in Hydrothermal Sediment.</title>
        <authorList>
            <person name="Zhou Z."/>
            <person name="Liu Y."/>
            <person name="Xu W."/>
            <person name="Pan J."/>
            <person name="Luo Z.H."/>
            <person name="Li M."/>
        </authorList>
    </citation>
    <scope>NUCLEOTIDE SEQUENCE [LARGE SCALE GENOMIC DNA]</scope>
    <source>
        <strain evidence="5">HyVt-577</strain>
    </source>
</reference>
<keyword evidence="2" id="KW-0175">Coiled coil</keyword>
<evidence type="ECO:0000256" key="1">
    <source>
        <dbReference type="ARBA" id="ARBA00022598"/>
    </source>
</evidence>
<dbReference type="EMBL" id="DRQG01000024">
    <property type="protein sequence ID" value="HGY54630.1"/>
    <property type="molecule type" value="Genomic_DNA"/>
</dbReference>
<dbReference type="HAMAP" id="MF_01867">
    <property type="entry name" value="BshC"/>
    <property type="match status" value="1"/>
</dbReference>
<dbReference type="AlphaFoldDB" id="A0A7V4TYG1"/>
<organism evidence="5">
    <name type="scientific">Caldithrix abyssi</name>
    <dbReference type="NCBI Taxonomy" id="187145"/>
    <lineage>
        <taxon>Bacteria</taxon>
        <taxon>Pseudomonadati</taxon>
        <taxon>Calditrichota</taxon>
        <taxon>Calditrichia</taxon>
        <taxon>Calditrichales</taxon>
        <taxon>Calditrichaceae</taxon>
        <taxon>Caldithrix</taxon>
    </lineage>
</organism>
<keyword evidence="1 2" id="KW-0436">Ligase</keyword>
<proteinExistence type="inferred from homology"/>
<dbReference type="Pfam" id="PF10079">
    <property type="entry name" value="Rossmann-like_BshC"/>
    <property type="match status" value="1"/>
</dbReference>
<dbReference type="InterPro" id="IPR055399">
    <property type="entry name" value="CC_BshC"/>
</dbReference>
<dbReference type="EC" id="6.-.-.-" evidence="2"/>
<protein>
    <recommendedName>
        <fullName evidence="2">Putative cysteine ligase BshC</fullName>
        <ecNumber evidence="2">6.-.-.-</ecNumber>
    </recommendedName>
</protein>
<feature type="domain" description="Bacillithiol biosynthesis BshC N-terminal Rossmann-like" evidence="3">
    <location>
        <begin position="3"/>
        <end position="370"/>
    </location>
</feature>
<dbReference type="NCBIfam" id="TIGR03998">
    <property type="entry name" value="thiol_BshC"/>
    <property type="match status" value="1"/>
</dbReference>
<dbReference type="Proteomes" id="UP000885779">
    <property type="component" value="Unassembled WGS sequence"/>
</dbReference>
<dbReference type="PIRSF" id="PIRSF012535">
    <property type="entry name" value="UCP012535"/>
    <property type="match status" value="1"/>
</dbReference>